<gene>
    <name evidence="2" type="ORF">HAX54_005017</name>
</gene>
<evidence type="ECO:0000313" key="2">
    <source>
        <dbReference type="EMBL" id="MCD7467522.1"/>
    </source>
</evidence>
<reference evidence="2 3" key="1">
    <citation type="journal article" date="2021" name="BMC Genomics">
        <title>Datura genome reveals duplications of psychoactive alkaloid biosynthetic genes and high mutation rate following tissue culture.</title>
        <authorList>
            <person name="Rajewski A."/>
            <person name="Carter-House D."/>
            <person name="Stajich J."/>
            <person name="Litt A."/>
        </authorList>
    </citation>
    <scope>NUCLEOTIDE SEQUENCE [LARGE SCALE GENOMIC DNA]</scope>
    <source>
        <strain evidence="2">AR-01</strain>
    </source>
</reference>
<organism evidence="2 3">
    <name type="scientific">Datura stramonium</name>
    <name type="common">Jimsonweed</name>
    <name type="synonym">Common thornapple</name>
    <dbReference type="NCBI Taxonomy" id="4076"/>
    <lineage>
        <taxon>Eukaryota</taxon>
        <taxon>Viridiplantae</taxon>
        <taxon>Streptophyta</taxon>
        <taxon>Embryophyta</taxon>
        <taxon>Tracheophyta</taxon>
        <taxon>Spermatophyta</taxon>
        <taxon>Magnoliopsida</taxon>
        <taxon>eudicotyledons</taxon>
        <taxon>Gunneridae</taxon>
        <taxon>Pentapetalae</taxon>
        <taxon>asterids</taxon>
        <taxon>lamiids</taxon>
        <taxon>Solanales</taxon>
        <taxon>Solanaceae</taxon>
        <taxon>Solanoideae</taxon>
        <taxon>Datureae</taxon>
        <taxon>Datura</taxon>
    </lineage>
</organism>
<evidence type="ECO:0000313" key="3">
    <source>
        <dbReference type="Proteomes" id="UP000823775"/>
    </source>
</evidence>
<dbReference type="EMBL" id="JACEIK010001240">
    <property type="protein sequence ID" value="MCD7467522.1"/>
    <property type="molecule type" value="Genomic_DNA"/>
</dbReference>
<dbReference type="Proteomes" id="UP000823775">
    <property type="component" value="Unassembled WGS sequence"/>
</dbReference>
<evidence type="ECO:0000256" key="1">
    <source>
        <dbReference type="SAM" id="MobiDB-lite"/>
    </source>
</evidence>
<sequence>GPSRVVAQLARGRSDSHTGQGSGQDGVRVGGRRVAQIEGVNAQCYAFPGCLEAEVSDAVIT</sequence>
<proteinExistence type="predicted"/>
<protein>
    <submittedName>
        <fullName evidence="2">Uncharacterized protein</fullName>
    </submittedName>
</protein>
<keyword evidence="3" id="KW-1185">Reference proteome</keyword>
<accession>A0ABS8TAB2</accession>
<comment type="caution">
    <text evidence="2">The sequence shown here is derived from an EMBL/GenBank/DDBJ whole genome shotgun (WGS) entry which is preliminary data.</text>
</comment>
<feature type="non-terminal residue" evidence="2">
    <location>
        <position position="61"/>
    </location>
</feature>
<feature type="non-terminal residue" evidence="2">
    <location>
        <position position="1"/>
    </location>
</feature>
<name>A0ABS8TAB2_DATST</name>
<feature type="region of interest" description="Disordered" evidence="1">
    <location>
        <begin position="1"/>
        <end position="28"/>
    </location>
</feature>